<dbReference type="Proteomes" id="UP001055219">
    <property type="component" value="Unassembled WGS sequence"/>
</dbReference>
<name>A0A9P9Y2Q8_9HYPO</name>
<dbReference type="RefSeq" id="XP_051362866.1">
    <property type="nucleotide sequence ID" value="XM_051505696.1"/>
</dbReference>
<proteinExistence type="predicted"/>
<keyword evidence="4" id="KW-1185">Reference proteome</keyword>
<sequence length="178" mass="18253">MSTTLSTVPTPSAATCNNVYVIPIQDSACAMPYSDDAVDYFESCCKGANVYSYGDDCGLYCVASGQTVEDLTACLIDEGAQHGQVFCSGNTTATATGDGEPPASATATVISDGGDNDDDNEDGNDDDNDDSNDDNNDDGNDSNNNDGDNDNAAVKSSVSVFGVVVGAMLFSGMTLAAW</sequence>
<dbReference type="AlphaFoldDB" id="A0A9P9Y2Q8"/>
<gene>
    <name evidence="3" type="ORF">J7T54_003429</name>
</gene>
<feature type="compositionally biased region" description="Low complexity" evidence="1">
    <location>
        <begin position="141"/>
        <end position="151"/>
    </location>
</feature>
<dbReference type="OrthoDB" id="3520229at2759"/>
<accession>A0A9P9Y2Q8</accession>
<evidence type="ECO:0000313" key="4">
    <source>
        <dbReference type="Proteomes" id="UP001055219"/>
    </source>
</evidence>
<dbReference type="EMBL" id="JAGIXG020000016">
    <property type="protein sequence ID" value="KAI6782010.1"/>
    <property type="molecule type" value="Genomic_DNA"/>
</dbReference>
<protein>
    <submittedName>
        <fullName evidence="3">Uncharacterized protein</fullName>
    </submittedName>
</protein>
<feature type="region of interest" description="Disordered" evidence="1">
    <location>
        <begin position="93"/>
        <end position="151"/>
    </location>
</feature>
<keyword evidence="2" id="KW-0472">Membrane</keyword>
<feature type="compositionally biased region" description="Acidic residues" evidence="1">
    <location>
        <begin position="114"/>
        <end position="140"/>
    </location>
</feature>
<reference evidence="3" key="1">
    <citation type="journal article" date="2021" name="J Fungi (Basel)">
        <title>Genomic and Metabolomic Analyses of the Marine Fungus Emericellopsis cladophorae: Insights into Saltwater Adaptability Mechanisms and Its Biosynthetic Potential.</title>
        <authorList>
            <person name="Goncalves M.F.M."/>
            <person name="Hilario S."/>
            <person name="Van de Peer Y."/>
            <person name="Esteves A.C."/>
            <person name="Alves A."/>
        </authorList>
    </citation>
    <scope>NUCLEOTIDE SEQUENCE</scope>
    <source>
        <strain evidence="3">MUM 19.33</strain>
    </source>
</reference>
<evidence type="ECO:0000256" key="2">
    <source>
        <dbReference type="SAM" id="Phobius"/>
    </source>
</evidence>
<evidence type="ECO:0000313" key="3">
    <source>
        <dbReference type="EMBL" id="KAI6782010.1"/>
    </source>
</evidence>
<feature type="transmembrane region" description="Helical" evidence="2">
    <location>
        <begin position="158"/>
        <end position="177"/>
    </location>
</feature>
<keyword evidence="2" id="KW-0812">Transmembrane</keyword>
<keyword evidence="2" id="KW-1133">Transmembrane helix</keyword>
<organism evidence="3 4">
    <name type="scientific">Emericellopsis cladophorae</name>
    <dbReference type="NCBI Taxonomy" id="2686198"/>
    <lineage>
        <taxon>Eukaryota</taxon>
        <taxon>Fungi</taxon>
        <taxon>Dikarya</taxon>
        <taxon>Ascomycota</taxon>
        <taxon>Pezizomycotina</taxon>
        <taxon>Sordariomycetes</taxon>
        <taxon>Hypocreomycetidae</taxon>
        <taxon>Hypocreales</taxon>
        <taxon>Bionectriaceae</taxon>
        <taxon>Emericellopsis</taxon>
    </lineage>
</organism>
<dbReference type="GeneID" id="75829930"/>
<comment type="caution">
    <text evidence="3">The sequence shown here is derived from an EMBL/GenBank/DDBJ whole genome shotgun (WGS) entry which is preliminary data.</text>
</comment>
<reference evidence="3" key="2">
    <citation type="submission" date="2022-07" db="EMBL/GenBank/DDBJ databases">
        <authorList>
            <person name="Goncalves M.F.M."/>
            <person name="Hilario S."/>
            <person name="Van De Peer Y."/>
            <person name="Esteves A.C."/>
            <person name="Alves A."/>
        </authorList>
    </citation>
    <scope>NUCLEOTIDE SEQUENCE</scope>
    <source>
        <strain evidence="3">MUM 19.33</strain>
    </source>
</reference>
<evidence type="ECO:0000256" key="1">
    <source>
        <dbReference type="SAM" id="MobiDB-lite"/>
    </source>
</evidence>